<name>A0A0F8ZI10_9ZZZZ</name>
<proteinExistence type="predicted"/>
<comment type="caution">
    <text evidence="1">The sequence shown here is derived from an EMBL/GenBank/DDBJ whole genome shotgun (WGS) entry which is preliminary data.</text>
</comment>
<feature type="non-terminal residue" evidence="1">
    <location>
        <position position="1"/>
    </location>
</feature>
<protein>
    <submittedName>
        <fullName evidence="1">Uncharacterized protein</fullName>
    </submittedName>
</protein>
<accession>A0A0F8ZI10</accession>
<reference evidence="1" key="1">
    <citation type="journal article" date="2015" name="Nature">
        <title>Complex archaea that bridge the gap between prokaryotes and eukaryotes.</title>
        <authorList>
            <person name="Spang A."/>
            <person name="Saw J.H."/>
            <person name="Jorgensen S.L."/>
            <person name="Zaremba-Niedzwiedzka K."/>
            <person name="Martijn J."/>
            <person name="Lind A.E."/>
            <person name="van Eijk R."/>
            <person name="Schleper C."/>
            <person name="Guy L."/>
            <person name="Ettema T.J."/>
        </authorList>
    </citation>
    <scope>NUCLEOTIDE SEQUENCE</scope>
</reference>
<organism evidence="1">
    <name type="scientific">marine sediment metagenome</name>
    <dbReference type="NCBI Taxonomy" id="412755"/>
    <lineage>
        <taxon>unclassified sequences</taxon>
        <taxon>metagenomes</taxon>
        <taxon>ecological metagenomes</taxon>
    </lineage>
</organism>
<evidence type="ECO:0000313" key="1">
    <source>
        <dbReference type="EMBL" id="KKK85690.1"/>
    </source>
</evidence>
<dbReference type="AlphaFoldDB" id="A0A0F8ZI10"/>
<dbReference type="EMBL" id="LAZR01051192">
    <property type="protein sequence ID" value="KKK85690.1"/>
    <property type="molecule type" value="Genomic_DNA"/>
</dbReference>
<sequence length="24" mass="2524">ETGAGAQDTFPVIAGDMRVKIEDC</sequence>
<gene>
    <name evidence="1" type="ORF">LCGC14_2770790</name>
</gene>